<dbReference type="GeneTree" id="ENSGT00730000111912"/>
<dbReference type="PANTHER" id="PTHR46985:SF2">
    <property type="entry name" value="APOPTOSIS-ASSOCIATED SPECK-LIKE PROTEIN CONTAINING A CARD"/>
    <property type="match status" value="1"/>
</dbReference>
<dbReference type="STRING" id="106582.ENSMZEP00005037924"/>
<name>A0A3P9DTY0_9CICH</name>
<dbReference type="Gene3D" id="1.10.533.10">
    <property type="entry name" value="Death Domain, Fas"/>
    <property type="match status" value="1"/>
</dbReference>
<sequence length="416" mass="46650">GNPDIFDVCLSSGDSEVRLNPDSLDTELDLSKDDIKHIKVREKHVDLITRDTAGGDQTSAHTGWLECFSPSVSYRFRCPGPGVFQCTLTRLVFVMAQEAELLYRTVQWDESLLQSAGKTAAGPLFNIRCSEDTVWELHLPHCETKEALCVDGLLSVAHISDDGMSILEPLEITATHVVVKVPHLSGWGVIWDDFKRLLNITVNGQVLLFFRPSETEPAQINVFLLQENIPLSEVSAQQHDDAKYIQTPADCLFSFGQRYSVHCEPESRIIQPKQTQFRSKSGPNYHPTFQVFLSTNSGFVTLIVKDQEGNEIWKSSVCLPGKIPSGVPADERLFTVRSQFIDRVSEPVLKKLLDKLLEKHIINDQEMESVRSQQSKADKARDVIDTVRRKGSIATSLLIAALCEEDPCLFTELNLR</sequence>
<dbReference type="Proteomes" id="UP000265160">
    <property type="component" value="Unplaced"/>
</dbReference>
<dbReference type="PANTHER" id="PTHR46985">
    <property type="entry name" value="NACHT, LRR AND PYD DOMAINS-CONTAINING PROTEIN 1"/>
    <property type="match status" value="1"/>
</dbReference>
<keyword evidence="3" id="KW-0399">Innate immunity</keyword>
<evidence type="ECO:0000256" key="1">
    <source>
        <dbReference type="ARBA" id="ARBA00004514"/>
    </source>
</evidence>
<feature type="domain" description="CARD" evidence="6">
    <location>
        <begin position="337"/>
        <end position="416"/>
    </location>
</feature>
<dbReference type="Ensembl" id="ENSMZET00005039321.1">
    <property type="protein sequence ID" value="ENSMZEP00005037924.1"/>
    <property type="gene ID" value="ENSMZEG00005028349.1"/>
</dbReference>
<dbReference type="GO" id="GO:0006954">
    <property type="term" value="P:inflammatory response"/>
    <property type="evidence" value="ECO:0007669"/>
    <property type="project" value="UniProtKB-KW"/>
</dbReference>
<comment type="subcellular location">
    <subcellularLocation>
        <location evidence="1">Cytoplasm</location>
        <location evidence="1">Cytosol</location>
    </subcellularLocation>
</comment>
<accession>A0A3P9DTY0</accession>
<dbReference type="InterPro" id="IPR051249">
    <property type="entry name" value="NLRP_Inflammasome"/>
</dbReference>
<evidence type="ECO:0000259" key="7">
    <source>
        <dbReference type="PROSITE" id="PS51830"/>
    </source>
</evidence>
<dbReference type="PROSITE" id="PS51830">
    <property type="entry name" value="FIIND"/>
    <property type="match status" value="1"/>
</dbReference>
<dbReference type="Pfam" id="PF23679">
    <property type="entry name" value="UPA-FIIND"/>
    <property type="match status" value="1"/>
</dbReference>
<dbReference type="GO" id="GO:0042981">
    <property type="term" value="P:regulation of apoptotic process"/>
    <property type="evidence" value="ECO:0007669"/>
    <property type="project" value="InterPro"/>
</dbReference>
<dbReference type="InterPro" id="IPR025307">
    <property type="entry name" value="FIIND_dom"/>
</dbReference>
<evidence type="ECO:0000256" key="4">
    <source>
        <dbReference type="ARBA" id="ARBA00022859"/>
    </source>
</evidence>
<keyword evidence="5" id="KW-0395">Inflammatory response</keyword>
<keyword evidence="2" id="KW-0963">Cytoplasm</keyword>
<keyword evidence="4" id="KW-0391">Immunity</keyword>
<evidence type="ECO:0000259" key="6">
    <source>
        <dbReference type="PROSITE" id="PS50209"/>
    </source>
</evidence>
<evidence type="ECO:0008006" key="10">
    <source>
        <dbReference type="Google" id="ProtNLM"/>
    </source>
</evidence>
<dbReference type="Pfam" id="PF00619">
    <property type="entry name" value="CARD"/>
    <property type="match status" value="1"/>
</dbReference>
<dbReference type="InterPro" id="IPR011029">
    <property type="entry name" value="DEATH-like_dom_sf"/>
</dbReference>
<reference evidence="8" key="1">
    <citation type="submission" date="2025-08" db="UniProtKB">
        <authorList>
            <consortium name="Ensembl"/>
        </authorList>
    </citation>
    <scope>IDENTIFICATION</scope>
</reference>
<evidence type="ECO:0000313" key="9">
    <source>
        <dbReference type="Proteomes" id="UP000265160"/>
    </source>
</evidence>
<feature type="domain" description="FIIND" evidence="7">
    <location>
        <begin position="55"/>
        <end position="332"/>
    </location>
</feature>
<evidence type="ECO:0000256" key="5">
    <source>
        <dbReference type="ARBA" id="ARBA00023198"/>
    </source>
</evidence>
<evidence type="ECO:0000256" key="3">
    <source>
        <dbReference type="ARBA" id="ARBA00022588"/>
    </source>
</evidence>
<dbReference type="GO" id="GO:0005829">
    <property type="term" value="C:cytosol"/>
    <property type="evidence" value="ECO:0007669"/>
    <property type="project" value="UniProtKB-SubCell"/>
</dbReference>
<evidence type="ECO:0000313" key="8">
    <source>
        <dbReference type="Ensembl" id="ENSMZEP00005037924.1"/>
    </source>
</evidence>
<dbReference type="Pfam" id="PF13553">
    <property type="entry name" value="FIIND"/>
    <property type="match status" value="1"/>
</dbReference>
<evidence type="ECO:0000256" key="2">
    <source>
        <dbReference type="ARBA" id="ARBA00022490"/>
    </source>
</evidence>
<dbReference type="GO" id="GO:0045087">
    <property type="term" value="P:innate immune response"/>
    <property type="evidence" value="ECO:0007669"/>
    <property type="project" value="UniProtKB-KW"/>
</dbReference>
<dbReference type="PROSITE" id="PS50209">
    <property type="entry name" value="CARD"/>
    <property type="match status" value="1"/>
</dbReference>
<dbReference type="InterPro" id="IPR001315">
    <property type="entry name" value="CARD"/>
</dbReference>
<dbReference type="AlphaFoldDB" id="A0A3P9DTY0"/>
<keyword evidence="9" id="KW-1185">Reference proteome</keyword>
<reference evidence="8" key="2">
    <citation type="submission" date="2025-09" db="UniProtKB">
        <authorList>
            <consortium name="Ensembl"/>
        </authorList>
    </citation>
    <scope>IDENTIFICATION</scope>
</reference>
<protein>
    <recommendedName>
        <fullName evidence="10">CARD domain-containing protein</fullName>
    </recommendedName>
</protein>
<dbReference type="SUPFAM" id="SSF47986">
    <property type="entry name" value="DEATH domain"/>
    <property type="match status" value="1"/>
</dbReference>
<organism evidence="8 9">
    <name type="scientific">Maylandia zebra</name>
    <name type="common">zebra mbuna</name>
    <dbReference type="NCBI Taxonomy" id="106582"/>
    <lineage>
        <taxon>Eukaryota</taxon>
        <taxon>Metazoa</taxon>
        <taxon>Chordata</taxon>
        <taxon>Craniata</taxon>
        <taxon>Vertebrata</taxon>
        <taxon>Euteleostomi</taxon>
        <taxon>Actinopterygii</taxon>
        <taxon>Neopterygii</taxon>
        <taxon>Teleostei</taxon>
        <taxon>Neoteleostei</taxon>
        <taxon>Acanthomorphata</taxon>
        <taxon>Ovalentaria</taxon>
        <taxon>Cichlomorphae</taxon>
        <taxon>Cichliformes</taxon>
        <taxon>Cichlidae</taxon>
        <taxon>African cichlids</taxon>
        <taxon>Pseudocrenilabrinae</taxon>
        <taxon>Haplochromini</taxon>
        <taxon>Maylandia</taxon>
        <taxon>Maylandia zebra complex</taxon>
    </lineage>
</organism>
<proteinExistence type="predicted"/>